<sequence>MKKPASKNSIMGYASLTSTENIQIGLTGHLKHRRFWTAILSNYHKKITRPFHFNCLEASSIYCETRLGKD</sequence>
<proteinExistence type="predicted"/>
<reference evidence="1" key="1">
    <citation type="submission" date="2018-02" db="EMBL/GenBank/DDBJ databases">
        <title>Rhizophora mucronata_Transcriptome.</title>
        <authorList>
            <person name="Meera S.P."/>
            <person name="Sreeshan A."/>
            <person name="Augustine A."/>
        </authorList>
    </citation>
    <scope>NUCLEOTIDE SEQUENCE</scope>
    <source>
        <tissue evidence="1">Leaf</tissue>
    </source>
</reference>
<dbReference type="AlphaFoldDB" id="A0A2P2P063"/>
<protein>
    <submittedName>
        <fullName evidence="1">Uncharacterized protein</fullName>
    </submittedName>
</protein>
<dbReference type="EMBL" id="GGEC01067643">
    <property type="protein sequence ID" value="MBX48127.1"/>
    <property type="molecule type" value="Transcribed_RNA"/>
</dbReference>
<accession>A0A2P2P063</accession>
<organism evidence="1">
    <name type="scientific">Rhizophora mucronata</name>
    <name type="common">Asiatic mangrove</name>
    <dbReference type="NCBI Taxonomy" id="61149"/>
    <lineage>
        <taxon>Eukaryota</taxon>
        <taxon>Viridiplantae</taxon>
        <taxon>Streptophyta</taxon>
        <taxon>Embryophyta</taxon>
        <taxon>Tracheophyta</taxon>
        <taxon>Spermatophyta</taxon>
        <taxon>Magnoliopsida</taxon>
        <taxon>eudicotyledons</taxon>
        <taxon>Gunneridae</taxon>
        <taxon>Pentapetalae</taxon>
        <taxon>rosids</taxon>
        <taxon>fabids</taxon>
        <taxon>Malpighiales</taxon>
        <taxon>Rhizophoraceae</taxon>
        <taxon>Rhizophora</taxon>
    </lineage>
</organism>
<name>A0A2P2P063_RHIMU</name>
<evidence type="ECO:0000313" key="1">
    <source>
        <dbReference type="EMBL" id="MBX48127.1"/>
    </source>
</evidence>